<reference evidence="1" key="2">
    <citation type="submission" date="2023-07" db="EMBL/GenBank/DDBJ databases">
        <authorList>
            <person name="Shen H."/>
        </authorList>
    </citation>
    <scope>NUCLEOTIDE SEQUENCE</scope>
    <source>
        <strain evidence="1">TNR-22</strain>
    </source>
</reference>
<dbReference type="EMBL" id="JAUOZU010000024">
    <property type="protein sequence ID" value="MDO6966936.1"/>
    <property type="molecule type" value="Genomic_DNA"/>
</dbReference>
<evidence type="ECO:0000313" key="2">
    <source>
        <dbReference type="Proteomes" id="UP001174932"/>
    </source>
</evidence>
<dbReference type="Proteomes" id="UP001174932">
    <property type="component" value="Unassembled WGS sequence"/>
</dbReference>
<name>A0ABT8YTL2_9HYPH</name>
<gene>
    <name evidence="1" type="ORF">Q4481_23520</name>
</gene>
<evidence type="ECO:0000313" key="1">
    <source>
        <dbReference type="EMBL" id="MDO6966936.1"/>
    </source>
</evidence>
<protein>
    <recommendedName>
        <fullName evidence="3">Transposase</fullName>
    </recommendedName>
</protein>
<keyword evidence="2" id="KW-1185">Reference proteome</keyword>
<dbReference type="RefSeq" id="WP_304378866.1">
    <property type="nucleotide sequence ID" value="NZ_JAUOZU010000024.1"/>
</dbReference>
<comment type="caution">
    <text evidence="1">The sequence shown here is derived from an EMBL/GenBank/DDBJ whole genome shotgun (WGS) entry which is preliminary data.</text>
</comment>
<accession>A0ABT8YTL2</accession>
<organism evidence="1 2">
    <name type="scientific">Rhizobium alvei</name>
    <dbReference type="NCBI Taxonomy" id="1132659"/>
    <lineage>
        <taxon>Bacteria</taxon>
        <taxon>Pseudomonadati</taxon>
        <taxon>Pseudomonadota</taxon>
        <taxon>Alphaproteobacteria</taxon>
        <taxon>Hyphomicrobiales</taxon>
        <taxon>Rhizobiaceae</taxon>
        <taxon>Rhizobium/Agrobacterium group</taxon>
        <taxon>Rhizobium</taxon>
    </lineage>
</organism>
<proteinExistence type="predicted"/>
<reference evidence="1" key="1">
    <citation type="journal article" date="2015" name="Int. J. Syst. Evol. Microbiol.">
        <title>Rhizobium alvei sp. nov., isolated from a freshwater river.</title>
        <authorList>
            <person name="Sheu S.Y."/>
            <person name="Huang H.W."/>
            <person name="Young C.C."/>
            <person name="Chen W.M."/>
        </authorList>
    </citation>
    <scope>NUCLEOTIDE SEQUENCE</scope>
    <source>
        <strain evidence="1">TNR-22</strain>
    </source>
</reference>
<evidence type="ECO:0008006" key="3">
    <source>
        <dbReference type="Google" id="ProtNLM"/>
    </source>
</evidence>
<sequence length="77" mass="8778">MTHVKAHTRRQSSASIEQRRIRDLTTDLLRQEIQIARAMDRLNKIRDQVGWTQDRTASQSETLAAILPISAFMGMGV</sequence>